<dbReference type="InterPro" id="IPR007658">
    <property type="entry name" value="DUF594"/>
</dbReference>
<dbReference type="EnsemblPlants" id="OB08G13040.1">
    <property type="protein sequence ID" value="OB08G13040.1"/>
    <property type="gene ID" value="OB08G13040"/>
</dbReference>
<dbReference type="Pfam" id="PF04578">
    <property type="entry name" value="DUF594"/>
    <property type="match status" value="1"/>
</dbReference>
<dbReference type="OMA" id="HWALERN"/>
<evidence type="ECO:0000313" key="3">
    <source>
        <dbReference type="Proteomes" id="UP000006038"/>
    </source>
</evidence>
<feature type="compositionally biased region" description="Basic and acidic residues" evidence="1">
    <location>
        <begin position="143"/>
        <end position="154"/>
    </location>
</feature>
<organism evidence="2">
    <name type="scientific">Oryza brachyantha</name>
    <name type="common">malo sina</name>
    <dbReference type="NCBI Taxonomy" id="4533"/>
    <lineage>
        <taxon>Eukaryota</taxon>
        <taxon>Viridiplantae</taxon>
        <taxon>Streptophyta</taxon>
        <taxon>Embryophyta</taxon>
        <taxon>Tracheophyta</taxon>
        <taxon>Spermatophyta</taxon>
        <taxon>Magnoliopsida</taxon>
        <taxon>Liliopsida</taxon>
        <taxon>Poales</taxon>
        <taxon>Poaceae</taxon>
        <taxon>BOP clade</taxon>
        <taxon>Oryzoideae</taxon>
        <taxon>Oryzeae</taxon>
        <taxon>Oryzinae</taxon>
        <taxon>Oryza</taxon>
    </lineage>
</organism>
<evidence type="ECO:0000256" key="1">
    <source>
        <dbReference type="SAM" id="MobiDB-lite"/>
    </source>
</evidence>
<keyword evidence="3" id="KW-1185">Reference proteome</keyword>
<dbReference type="AlphaFoldDB" id="J3MQC5"/>
<name>J3MQC5_ORYBR</name>
<feature type="region of interest" description="Disordered" evidence="1">
    <location>
        <begin position="122"/>
        <end position="179"/>
    </location>
</feature>
<dbReference type="Proteomes" id="UP000006038">
    <property type="component" value="Chromosome 8"/>
</dbReference>
<evidence type="ECO:0000313" key="2">
    <source>
        <dbReference type="EnsemblPlants" id="OB08G13040.1"/>
    </source>
</evidence>
<dbReference type="Gramene" id="OB08G13040.1">
    <property type="protein sequence ID" value="OB08G13040.1"/>
    <property type="gene ID" value="OB08G13040"/>
</dbReference>
<reference evidence="2" key="1">
    <citation type="journal article" date="2013" name="Nat. Commun.">
        <title>Whole-genome sequencing of Oryza brachyantha reveals mechanisms underlying Oryza genome evolution.</title>
        <authorList>
            <person name="Chen J."/>
            <person name="Huang Q."/>
            <person name="Gao D."/>
            <person name="Wang J."/>
            <person name="Lang Y."/>
            <person name="Liu T."/>
            <person name="Li B."/>
            <person name="Bai Z."/>
            <person name="Luis Goicoechea J."/>
            <person name="Liang C."/>
            <person name="Chen C."/>
            <person name="Zhang W."/>
            <person name="Sun S."/>
            <person name="Liao Y."/>
            <person name="Zhang X."/>
            <person name="Yang L."/>
            <person name="Song C."/>
            <person name="Wang M."/>
            <person name="Shi J."/>
            <person name="Liu G."/>
            <person name="Liu J."/>
            <person name="Zhou H."/>
            <person name="Zhou W."/>
            <person name="Yu Q."/>
            <person name="An N."/>
            <person name="Chen Y."/>
            <person name="Cai Q."/>
            <person name="Wang B."/>
            <person name="Liu B."/>
            <person name="Min J."/>
            <person name="Huang Y."/>
            <person name="Wu H."/>
            <person name="Li Z."/>
            <person name="Zhang Y."/>
            <person name="Yin Y."/>
            <person name="Song W."/>
            <person name="Jiang J."/>
            <person name="Jackson S.A."/>
            <person name="Wing R.A."/>
            <person name="Wang J."/>
            <person name="Chen M."/>
        </authorList>
    </citation>
    <scope>NUCLEOTIDE SEQUENCE [LARGE SCALE GENOMIC DNA]</scope>
    <source>
        <strain evidence="2">cv. IRGC 101232</strain>
    </source>
</reference>
<protein>
    <submittedName>
        <fullName evidence="2">Uncharacterized protein</fullName>
    </submittedName>
</protein>
<reference evidence="2" key="2">
    <citation type="submission" date="2013-04" db="UniProtKB">
        <authorList>
            <consortium name="EnsemblPlants"/>
        </authorList>
    </citation>
    <scope>IDENTIFICATION</scope>
</reference>
<dbReference type="HOGENOM" id="CLU_1505704_0_0_1"/>
<accession>J3MQC5</accession>
<proteinExistence type="predicted"/>
<feature type="compositionally biased region" description="Polar residues" evidence="1">
    <location>
        <begin position="130"/>
        <end position="142"/>
    </location>
</feature>
<sequence>MGRSISNYMAHLLFANPKMLMAGSGKNNLFKIASKELKDMVQAEKNLHIIDDEKQLTKLVLDKVKPKKDSFIHDAWRLAQGGYLHAKSLGTGVEYLSYVRLLLSHAGMETFPDRLQRRHQVRQHKGVQVRENNATTTSSSDSHGFEPVDHKEGESTAALSASQGEGSIASELKEIVVSP</sequence>